<evidence type="ECO:0000313" key="1">
    <source>
        <dbReference type="EMBL" id="MED6209206.1"/>
    </source>
</evidence>
<accession>A0ABU6YH24</accession>
<proteinExistence type="predicted"/>
<organism evidence="1 2">
    <name type="scientific">Stylosanthes scabra</name>
    <dbReference type="NCBI Taxonomy" id="79078"/>
    <lineage>
        <taxon>Eukaryota</taxon>
        <taxon>Viridiplantae</taxon>
        <taxon>Streptophyta</taxon>
        <taxon>Embryophyta</taxon>
        <taxon>Tracheophyta</taxon>
        <taxon>Spermatophyta</taxon>
        <taxon>Magnoliopsida</taxon>
        <taxon>eudicotyledons</taxon>
        <taxon>Gunneridae</taxon>
        <taxon>Pentapetalae</taxon>
        <taxon>rosids</taxon>
        <taxon>fabids</taxon>
        <taxon>Fabales</taxon>
        <taxon>Fabaceae</taxon>
        <taxon>Papilionoideae</taxon>
        <taxon>50 kb inversion clade</taxon>
        <taxon>dalbergioids sensu lato</taxon>
        <taxon>Dalbergieae</taxon>
        <taxon>Pterocarpus clade</taxon>
        <taxon>Stylosanthes</taxon>
    </lineage>
</organism>
<dbReference type="Gene3D" id="3.40.395.10">
    <property type="entry name" value="Adenoviral Proteinase, Chain A"/>
    <property type="match status" value="1"/>
</dbReference>
<evidence type="ECO:0000313" key="2">
    <source>
        <dbReference type="Proteomes" id="UP001341840"/>
    </source>
</evidence>
<name>A0ABU6YH24_9FABA</name>
<evidence type="ECO:0008006" key="3">
    <source>
        <dbReference type="Google" id="ProtNLM"/>
    </source>
</evidence>
<keyword evidence="2" id="KW-1185">Reference proteome</keyword>
<comment type="caution">
    <text evidence="1">The sequence shown here is derived from an EMBL/GenBank/DDBJ whole genome shotgun (WGS) entry which is preliminary data.</text>
</comment>
<dbReference type="EMBL" id="JASCZI010242037">
    <property type="protein sequence ID" value="MED6209206.1"/>
    <property type="molecule type" value="Genomic_DNA"/>
</dbReference>
<sequence length="103" mass="12353">MEFIEKKYMAFADNLLKIYVPLKLKNHFYLMIVDLWDKKVVYLYSAKCSLQLQARRDHMQEVEKYMDGFLTANKFYEDESSIRHKVSDFEFLEPTIGQQKALS</sequence>
<reference evidence="1 2" key="1">
    <citation type="journal article" date="2023" name="Plants (Basel)">
        <title>Bridging the Gap: Combining Genomics and Transcriptomics Approaches to Understand Stylosanthes scabra, an Orphan Legume from the Brazilian Caatinga.</title>
        <authorList>
            <person name="Ferreira-Neto J.R.C."/>
            <person name="da Silva M.D."/>
            <person name="Binneck E."/>
            <person name="de Melo N.F."/>
            <person name="da Silva R.H."/>
            <person name="de Melo A.L.T.M."/>
            <person name="Pandolfi V."/>
            <person name="Bustamante F.O."/>
            <person name="Brasileiro-Vidal A.C."/>
            <person name="Benko-Iseppon A.M."/>
        </authorList>
    </citation>
    <scope>NUCLEOTIDE SEQUENCE [LARGE SCALE GENOMIC DNA]</scope>
    <source>
        <tissue evidence="1">Leaves</tissue>
    </source>
</reference>
<gene>
    <name evidence="1" type="ORF">PIB30_052518</name>
</gene>
<dbReference type="Proteomes" id="UP001341840">
    <property type="component" value="Unassembled WGS sequence"/>
</dbReference>
<protein>
    <recommendedName>
        <fullName evidence="3">Ubiquitin-like protease family profile domain-containing protein</fullName>
    </recommendedName>
</protein>